<keyword evidence="3" id="KW-1185">Reference proteome</keyword>
<dbReference type="InterPro" id="IPR037135">
    <property type="entry name" value="DUF1653-like_dom_sf"/>
</dbReference>
<dbReference type="Gene3D" id="2.30.30.320">
    <property type="entry name" value="DUF1653-like domain"/>
    <property type="match status" value="1"/>
</dbReference>
<accession>A0ABU5NAR6</accession>
<name>A0ABU5NAR6_9RICK</name>
<evidence type="ECO:0000313" key="3">
    <source>
        <dbReference type="Proteomes" id="UP001291687"/>
    </source>
</evidence>
<comment type="caution">
    <text evidence="2">The sequence shown here is derived from an EMBL/GenBank/DDBJ whole genome shotgun (WGS) entry which is preliminary data.</text>
</comment>
<dbReference type="Proteomes" id="UP001291687">
    <property type="component" value="Unassembled WGS sequence"/>
</dbReference>
<organism evidence="2 3">
    <name type="scientific">Candidatus Megaera venefica</name>
    <dbReference type="NCBI Taxonomy" id="2055910"/>
    <lineage>
        <taxon>Bacteria</taxon>
        <taxon>Pseudomonadati</taxon>
        <taxon>Pseudomonadota</taxon>
        <taxon>Alphaproteobacteria</taxon>
        <taxon>Rickettsiales</taxon>
        <taxon>Rickettsiaceae</taxon>
        <taxon>Candidatus Megaera</taxon>
    </lineage>
</organism>
<sequence>MIKVGLYEHYKGQKYEVIGMCRHSETLEELVIYRALYGDYRLWVRPHTMFTETVTLENIETPRFRFLGTIFEESPKIS</sequence>
<dbReference type="Pfam" id="PF07866">
    <property type="entry name" value="DUF1653"/>
    <property type="match status" value="1"/>
</dbReference>
<dbReference type="InterPro" id="IPR023387">
    <property type="entry name" value="DUF1653-like_dom"/>
</dbReference>
<evidence type="ECO:0000259" key="1">
    <source>
        <dbReference type="Pfam" id="PF07866"/>
    </source>
</evidence>
<feature type="domain" description="DUF1653" evidence="1">
    <location>
        <begin position="5"/>
        <end position="65"/>
    </location>
</feature>
<reference evidence="2 3" key="1">
    <citation type="submission" date="2023-03" db="EMBL/GenBank/DDBJ databases">
        <title>Host association and intracellularity evolved multiple times independently in the Rickettsiales.</title>
        <authorList>
            <person name="Castelli M."/>
            <person name="Nardi T."/>
            <person name="Gammuto L."/>
            <person name="Bellinzona G."/>
            <person name="Sabaneyeva E."/>
            <person name="Potekhin A."/>
            <person name="Serra V."/>
            <person name="Petroni G."/>
            <person name="Sassera D."/>
        </authorList>
    </citation>
    <scope>NUCLEOTIDE SEQUENCE [LARGE SCALE GENOMIC DNA]</scope>
    <source>
        <strain evidence="2 3">Sr 2-6</strain>
    </source>
</reference>
<protein>
    <submittedName>
        <fullName evidence="2">DUF1653 domain-containing protein</fullName>
    </submittedName>
</protein>
<dbReference type="RefSeq" id="WP_322776157.1">
    <property type="nucleotide sequence ID" value="NZ_JARJFB010000008.1"/>
</dbReference>
<proteinExistence type="predicted"/>
<gene>
    <name evidence="2" type="ORF">Megvenef_00209</name>
</gene>
<dbReference type="EMBL" id="JARJFB010000008">
    <property type="protein sequence ID" value="MEA0970254.1"/>
    <property type="molecule type" value="Genomic_DNA"/>
</dbReference>
<evidence type="ECO:0000313" key="2">
    <source>
        <dbReference type="EMBL" id="MEA0970254.1"/>
    </source>
</evidence>